<evidence type="ECO:0000313" key="3">
    <source>
        <dbReference type="Proteomes" id="UP001234178"/>
    </source>
</evidence>
<name>A0ABQ9YPA6_9CRUS</name>
<keyword evidence="1" id="KW-0472">Membrane</keyword>
<gene>
    <name evidence="2" type="ORF">OUZ56_004286</name>
</gene>
<sequence length="73" mass="8376">MPGSVRFETKREIKDGGKWFTAFLNEGYIMAGVFYETIYVLVPLVGGYAIKKNGLCQQNWRQSANWRQNVGEL</sequence>
<evidence type="ECO:0000256" key="1">
    <source>
        <dbReference type="SAM" id="Phobius"/>
    </source>
</evidence>
<comment type="caution">
    <text evidence="2">The sequence shown here is derived from an EMBL/GenBank/DDBJ whole genome shotgun (WGS) entry which is preliminary data.</text>
</comment>
<feature type="transmembrane region" description="Helical" evidence="1">
    <location>
        <begin position="28"/>
        <end position="50"/>
    </location>
</feature>
<dbReference type="Proteomes" id="UP001234178">
    <property type="component" value="Unassembled WGS sequence"/>
</dbReference>
<dbReference type="EMBL" id="JAOYFB010000001">
    <property type="protein sequence ID" value="KAK4002459.1"/>
    <property type="molecule type" value="Genomic_DNA"/>
</dbReference>
<keyword evidence="1" id="KW-0812">Transmembrane</keyword>
<proteinExistence type="predicted"/>
<keyword evidence="1" id="KW-1133">Transmembrane helix</keyword>
<reference evidence="2 3" key="1">
    <citation type="journal article" date="2023" name="Nucleic Acids Res.">
        <title>The hologenome of Daphnia magna reveals possible DNA methylation and microbiome-mediated evolution of the host genome.</title>
        <authorList>
            <person name="Chaturvedi A."/>
            <person name="Li X."/>
            <person name="Dhandapani V."/>
            <person name="Marshall H."/>
            <person name="Kissane S."/>
            <person name="Cuenca-Cambronero M."/>
            <person name="Asole G."/>
            <person name="Calvet F."/>
            <person name="Ruiz-Romero M."/>
            <person name="Marangio P."/>
            <person name="Guigo R."/>
            <person name="Rago D."/>
            <person name="Mirbahai L."/>
            <person name="Eastwood N."/>
            <person name="Colbourne J.K."/>
            <person name="Zhou J."/>
            <person name="Mallon E."/>
            <person name="Orsini L."/>
        </authorList>
    </citation>
    <scope>NUCLEOTIDE SEQUENCE [LARGE SCALE GENOMIC DNA]</scope>
    <source>
        <strain evidence="2">LRV0_1</strain>
    </source>
</reference>
<evidence type="ECO:0000313" key="2">
    <source>
        <dbReference type="EMBL" id="KAK4002459.1"/>
    </source>
</evidence>
<protein>
    <submittedName>
        <fullName evidence="2">Uncharacterized protein</fullName>
    </submittedName>
</protein>
<organism evidence="2 3">
    <name type="scientific">Daphnia magna</name>
    <dbReference type="NCBI Taxonomy" id="35525"/>
    <lineage>
        <taxon>Eukaryota</taxon>
        <taxon>Metazoa</taxon>
        <taxon>Ecdysozoa</taxon>
        <taxon>Arthropoda</taxon>
        <taxon>Crustacea</taxon>
        <taxon>Branchiopoda</taxon>
        <taxon>Diplostraca</taxon>
        <taxon>Cladocera</taxon>
        <taxon>Anomopoda</taxon>
        <taxon>Daphniidae</taxon>
        <taxon>Daphnia</taxon>
    </lineage>
</organism>
<accession>A0ABQ9YPA6</accession>
<keyword evidence="3" id="KW-1185">Reference proteome</keyword>